<dbReference type="Proteomes" id="UP000000346">
    <property type="component" value="Chromosome"/>
</dbReference>
<reference evidence="2 3" key="1">
    <citation type="journal article" date="2010" name="Appl. Environ. Microbiol.">
        <title>The genome sequence of the crenarchaeon Acidilobus saccharovorans supports a new order, Acidilobales, and suggests an important ecological role in terrestrial acidic hot springs.</title>
        <authorList>
            <person name="Mardanov A.V."/>
            <person name="Svetlitchnyi V.A."/>
            <person name="Beletsky A.V."/>
            <person name="Prokofeva M.I."/>
            <person name="Bonch-Osmolovskaya E.A."/>
            <person name="Ravin N.V."/>
            <person name="Skryabin K.G."/>
        </authorList>
    </citation>
    <scope>NUCLEOTIDE SEQUENCE [LARGE SCALE GENOMIC DNA]</scope>
    <source>
        <strain evidence="3">DSM 16705 / JCM 18335 / VKM B-2471 / 345-15</strain>
    </source>
</reference>
<dbReference type="InParanoid" id="D9Q1G4"/>
<evidence type="ECO:0000259" key="1">
    <source>
        <dbReference type="Pfam" id="PF13186"/>
    </source>
</evidence>
<proteinExistence type="predicted"/>
<protein>
    <submittedName>
        <fullName evidence="2">Radical SAM domain protein</fullName>
    </submittedName>
</protein>
<gene>
    <name evidence="2" type="ordered locus">ASAC_0746</name>
</gene>
<keyword evidence="3" id="KW-1185">Reference proteome</keyword>
<sequence>MTPKEAVYVVRRAAELQGRSNLVIAPIGVPWYYAYLASKSGLPLGVSRYFVYGCAAGRGMFYIKPDGEVWPCPFLPVSAGNAAREPASRIWNSPLFRSLRSRDSLQGACGSCRFKEVCGGCRARTYIRHDSPYAEDPLCPLSNGAEDLVRAVEAAEPTPCTAPIVIG</sequence>
<evidence type="ECO:0000313" key="3">
    <source>
        <dbReference type="Proteomes" id="UP000000346"/>
    </source>
</evidence>
<dbReference type="STRING" id="666510.ASAC_0746"/>
<dbReference type="NCBIfam" id="TIGR04085">
    <property type="entry name" value="rSAM_more_4Fe4S"/>
    <property type="match status" value="1"/>
</dbReference>
<dbReference type="KEGG" id="asc:ASAC_0746"/>
<dbReference type="CDD" id="cd21123">
    <property type="entry name" value="SPASM_MftC-like"/>
    <property type="match status" value="1"/>
</dbReference>
<dbReference type="HOGENOM" id="CLU_1590776_0_0_2"/>
<dbReference type="PANTHER" id="PTHR11228">
    <property type="entry name" value="RADICAL SAM DOMAIN PROTEIN"/>
    <property type="match status" value="1"/>
</dbReference>
<dbReference type="InterPro" id="IPR023885">
    <property type="entry name" value="4Fe4S-binding_SPASM_dom"/>
</dbReference>
<dbReference type="Gene3D" id="3.20.20.70">
    <property type="entry name" value="Aldolase class I"/>
    <property type="match status" value="1"/>
</dbReference>
<dbReference type="AlphaFoldDB" id="D9Q1G4"/>
<feature type="domain" description="4Fe4S-binding SPASM" evidence="1">
    <location>
        <begin position="54"/>
        <end position="112"/>
    </location>
</feature>
<evidence type="ECO:0000313" key="2">
    <source>
        <dbReference type="EMBL" id="ADL19152.1"/>
    </source>
</evidence>
<dbReference type="InterPro" id="IPR050377">
    <property type="entry name" value="Radical_SAM_PqqE_MftC-like"/>
</dbReference>
<accession>D9Q1G4</accession>
<dbReference type="InterPro" id="IPR058240">
    <property type="entry name" value="rSAM_sf"/>
</dbReference>
<dbReference type="InterPro" id="IPR013785">
    <property type="entry name" value="Aldolase_TIM"/>
</dbReference>
<dbReference type="Pfam" id="PF13186">
    <property type="entry name" value="SPASM"/>
    <property type="match status" value="1"/>
</dbReference>
<dbReference type="GeneID" id="9498979"/>
<dbReference type="EMBL" id="CP001742">
    <property type="protein sequence ID" value="ADL19152.1"/>
    <property type="molecule type" value="Genomic_DNA"/>
</dbReference>
<dbReference type="eggNOG" id="arCOG00940">
    <property type="taxonomic scope" value="Archaea"/>
</dbReference>
<dbReference type="SUPFAM" id="SSF102114">
    <property type="entry name" value="Radical SAM enzymes"/>
    <property type="match status" value="1"/>
</dbReference>
<dbReference type="OrthoDB" id="30736at2157"/>
<dbReference type="PANTHER" id="PTHR11228:SF27">
    <property type="entry name" value="GLYCYL-RADICAL ENZYME ACTIVATING ENZYME MJ1227-RELATED"/>
    <property type="match status" value="1"/>
</dbReference>
<organism evidence="2 3">
    <name type="scientific">Acidilobus saccharovorans (strain DSM 16705 / JCM 18335 / VKM B-2471 / 345-15)</name>
    <dbReference type="NCBI Taxonomy" id="666510"/>
    <lineage>
        <taxon>Archaea</taxon>
        <taxon>Thermoproteota</taxon>
        <taxon>Thermoprotei</taxon>
        <taxon>Acidilobales</taxon>
        <taxon>Acidilobaceae</taxon>
        <taxon>Acidilobus</taxon>
    </lineage>
</organism>
<dbReference type="RefSeq" id="WP_013266664.1">
    <property type="nucleotide sequence ID" value="NC_014374.1"/>
</dbReference>
<name>D9Q1G4_ACIS3</name>